<sequence>MTGVVQEWLHTLRNQQLPTHGPHRRFETHQGCQLAVGKASGQYQPARRVGLAASMHAEFAATVLHAIDVHPGHQMAFAGLKALNQSTQSAQRANMAVQRAIDRTDHIRANVRRKPTQMVGV</sequence>
<comment type="caution">
    <text evidence="1">The sequence shown here is derived from an EMBL/GenBank/DDBJ whole genome shotgun (WGS) entry which is preliminary data.</text>
</comment>
<name>A0A645DEQ5_9ZZZZ</name>
<proteinExistence type="predicted"/>
<evidence type="ECO:0000313" key="1">
    <source>
        <dbReference type="EMBL" id="MPM87695.1"/>
    </source>
</evidence>
<dbReference type="AlphaFoldDB" id="A0A645DEQ5"/>
<protein>
    <submittedName>
        <fullName evidence="1">Uncharacterized protein</fullName>
    </submittedName>
</protein>
<organism evidence="1">
    <name type="scientific">bioreactor metagenome</name>
    <dbReference type="NCBI Taxonomy" id="1076179"/>
    <lineage>
        <taxon>unclassified sequences</taxon>
        <taxon>metagenomes</taxon>
        <taxon>ecological metagenomes</taxon>
    </lineage>
</organism>
<gene>
    <name evidence="1" type="ORF">SDC9_134795</name>
</gene>
<reference evidence="1" key="1">
    <citation type="submission" date="2019-08" db="EMBL/GenBank/DDBJ databases">
        <authorList>
            <person name="Kucharzyk K."/>
            <person name="Murdoch R.W."/>
            <person name="Higgins S."/>
            <person name="Loffler F."/>
        </authorList>
    </citation>
    <scope>NUCLEOTIDE SEQUENCE</scope>
</reference>
<dbReference type="EMBL" id="VSSQ01035474">
    <property type="protein sequence ID" value="MPM87695.1"/>
    <property type="molecule type" value="Genomic_DNA"/>
</dbReference>
<accession>A0A645DEQ5</accession>